<feature type="transmembrane region" description="Helical" evidence="2">
    <location>
        <begin position="418"/>
        <end position="435"/>
    </location>
</feature>
<dbReference type="Proteomes" id="UP000429607">
    <property type="component" value="Unassembled WGS sequence"/>
</dbReference>
<evidence type="ECO:0000313" key="4">
    <source>
        <dbReference type="Proteomes" id="UP000429607"/>
    </source>
</evidence>
<proteinExistence type="predicted"/>
<accession>A0A6A3LNQ2</accession>
<dbReference type="AlphaFoldDB" id="A0A6A3LNQ2"/>
<feature type="transmembrane region" description="Helical" evidence="2">
    <location>
        <begin position="127"/>
        <end position="145"/>
    </location>
</feature>
<feature type="compositionally biased region" description="Polar residues" evidence="1">
    <location>
        <begin position="23"/>
        <end position="35"/>
    </location>
</feature>
<name>A0A6A3LNQ2_9STRA</name>
<evidence type="ECO:0000256" key="2">
    <source>
        <dbReference type="SAM" id="Phobius"/>
    </source>
</evidence>
<sequence length="445" mass="49914">MSGKKQIKVAAGLGLEEPGPNSPDHSSQNNRNLPEQHQPAKSDLVIRKLLNFGRKLAAGYNKLQISHRGMYSIERLHAYQAYCDKTSTVRAIAVCVLTPVPSLLAIVLIECFPLRDPLLGWEANYMFWIRFYISGVLICIGLTYQATDMVDRVKISLLQRLVMSIVAMSIYVGTVMLVSYLWIFPVPFGIVLGIGPCFAVFLTALIVTIGPTTFKANPGLGDELKLQFYVLATEGAISVIYPAFSCVYLRASSTGRAGLVLLLPVIKILTKNIVAWSSSHVEDCIPVVTVFSIEVFNALHPQGAQEENLELIEGTLQLLFHCEYHALVEYVECAVPILFGVYLTILYQLPVHEYYPHTRDLEAGQLEGMLMSLSVYVTLEVLSFVGMHMALKRKFHLSALYQLAFVLETHVVQLQSRMFVWIVFILQFTLAHYGVDFTFQFAWLH</sequence>
<gene>
    <name evidence="3" type="ORF">PR001_g14399</name>
</gene>
<feature type="transmembrane region" description="Helical" evidence="2">
    <location>
        <begin position="157"/>
        <end position="182"/>
    </location>
</feature>
<reference evidence="3 4" key="1">
    <citation type="submission" date="2018-09" db="EMBL/GenBank/DDBJ databases">
        <title>Genomic investigation of the strawberry pathogen Phytophthora fragariae indicates pathogenicity is determined by transcriptional variation in three key races.</title>
        <authorList>
            <person name="Adams T.M."/>
            <person name="Armitage A.D."/>
            <person name="Sobczyk M.K."/>
            <person name="Bates H.J."/>
            <person name="Dunwell J.M."/>
            <person name="Nellist C.F."/>
            <person name="Harrison R.J."/>
        </authorList>
    </citation>
    <scope>NUCLEOTIDE SEQUENCE [LARGE SCALE GENOMIC DNA]</scope>
    <source>
        <strain evidence="3 4">SCRP249</strain>
    </source>
</reference>
<feature type="transmembrane region" description="Helical" evidence="2">
    <location>
        <begin position="327"/>
        <end position="349"/>
    </location>
</feature>
<comment type="caution">
    <text evidence="3">The sequence shown here is derived from an EMBL/GenBank/DDBJ whole genome shotgun (WGS) entry which is preliminary data.</text>
</comment>
<feature type="region of interest" description="Disordered" evidence="1">
    <location>
        <begin position="1"/>
        <end position="37"/>
    </location>
</feature>
<keyword evidence="2" id="KW-0812">Transmembrane</keyword>
<organism evidence="3 4">
    <name type="scientific">Phytophthora rubi</name>
    <dbReference type="NCBI Taxonomy" id="129364"/>
    <lineage>
        <taxon>Eukaryota</taxon>
        <taxon>Sar</taxon>
        <taxon>Stramenopiles</taxon>
        <taxon>Oomycota</taxon>
        <taxon>Peronosporomycetes</taxon>
        <taxon>Peronosporales</taxon>
        <taxon>Peronosporaceae</taxon>
        <taxon>Phytophthora</taxon>
    </lineage>
</organism>
<feature type="transmembrane region" description="Helical" evidence="2">
    <location>
        <begin position="188"/>
        <end position="209"/>
    </location>
</feature>
<keyword evidence="2" id="KW-1133">Transmembrane helix</keyword>
<protein>
    <submittedName>
        <fullName evidence="3">Uncharacterized protein</fullName>
    </submittedName>
</protein>
<feature type="transmembrane region" description="Helical" evidence="2">
    <location>
        <begin position="369"/>
        <end position="391"/>
    </location>
</feature>
<evidence type="ECO:0000313" key="3">
    <source>
        <dbReference type="EMBL" id="KAE9017423.1"/>
    </source>
</evidence>
<keyword evidence="2" id="KW-0472">Membrane</keyword>
<evidence type="ECO:0000256" key="1">
    <source>
        <dbReference type="SAM" id="MobiDB-lite"/>
    </source>
</evidence>
<dbReference type="EMBL" id="QXFV01001031">
    <property type="protein sequence ID" value="KAE9017423.1"/>
    <property type="molecule type" value="Genomic_DNA"/>
</dbReference>